<accession>B8HSZ6</accession>
<protein>
    <submittedName>
        <fullName evidence="4">Short-chain dehydrogenase/reductase SDR</fullName>
    </submittedName>
</protein>
<dbReference type="EMBL" id="CP001344">
    <property type="protein sequence ID" value="ACL42793.1"/>
    <property type="molecule type" value="Genomic_DNA"/>
</dbReference>
<dbReference type="PRINTS" id="PR00080">
    <property type="entry name" value="SDRFAMILY"/>
</dbReference>
<evidence type="ECO:0000256" key="2">
    <source>
        <dbReference type="ARBA" id="ARBA00023002"/>
    </source>
</evidence>
<evidence type="ECO:0000313" key="4">
    <source>
        <dbReference type="EMBL" id="ACL42793.1"/>
    </source>
</evidence>
<gene>
    <name evidence="4" type="ordered locus">Cyan7425_0401</name>
</gene>
<dbReference type="PANTHER" id="PTHR44196">
    <property type="entry name" value="DEHYDROGENASE/REDUCTASE SDR FAMILY MEMBER 7B"/>
    <property type="match status" value="1"/>
</dbReference>
<dbReference type="eggNOG" id="COG4221">
    <property type="taxonomic scope" value="Bacteria"/>
</dbReference>
<dbReference type="PIRSF" id="PIRSF000126">
    <property type="entry name" value="11-beta-HSD1"/>
    <property type="match status" value="1"/>
</dbReference>
<dbReference type="Gene3D" id="3.40.50.720">
    <property type="entry name" value="NAD(P)-binding Rossmann-like Domain"/>
    <property type="match status" value="1"/>
</dbReference>
<dbReference type="NCBIfam" id="NF005672">
    <property type="entry name" value="PRK07454.1"/>
    <property type="match status" value="1"/>
</dbReference>
<reference evidence="4" key="1">
    <citation type="submission" date="2009-01" db="EMBL/GenBank/DDBJ databases">
        <title>Complete sequence of chromosome Cyanothece sp. PCC 7425.</title>
        <authorList>
            <consortium name="US DOE Joint Genome Institute"/>
            <person name="Lucas S."/>
            <person name="Copeland A."/>
            <person name="Lapidus A."/>
            <person name="Glavina del Rio T."/>
            <person name="Dalin E."/>
            <person name="Tice H."/>
            <person name="Bruce D."/>
            <person name="Goodwin L."/>
            <person name="Pitluck S."/>
            <person name="Sims D."/>
            <person name="Meineke L."/>
            <person name="Brettin T."/>
            <person name="Detter J.C."/>
            <person name="Han C."/>
            <person name="Larimer F."/>
            <person name="Land M."/>
            <person name="Hauser L."/>
            <person name="Kyrpides N."/>
            <person name="Ovchinnikova G."/>
            <person name="Liberton M."/>
            <person name="Stoeckel J."/>
            <person name="Banerjee A."/>
            <person name="Singh A."/>
            <person name="Page L."/>
            <person name="Sato H."/>
            <person name="Zhao L."/>
            <person name="Sherman L."/>
            <person name="Pakrasi H."/>
            <person name="Richardson P."/>
        </authorList>
    </citation>
    <scope>NUCLEOTIDE SEQUENCE</scope>
    <source>
        <strain evidence="4">PCC 7425</strain>
    </source>
</reference>
<dbReference type="KEGG" id="cyn:Cyan7425_0401"/>
<dbReference type="GO" id="GO:0016020">
    <property type="term" value="C:membrane"/>
    <property type="evidence" value="ECO:0007669"/>
    <property type="project" value="TreeGrafter"/>
</dbReference>
<dbReference type="InterPro" id="IPR002347">
    <property type="entry name" value="SDR_fam"/>
</dbReference>
<dbReference type="PROSITE" id="PS00061">
    <property type="entry name" value="ADH_SHORT"/>
    <property type="match status" value="1"/>
</dbReference>
<dbReference type="HOGENOM" id="CLU_010194_2_10_3"/>
<dbReference type="InterPro" id="IPR020904">
    <property type="entry name" value="Sc_DH/Rdtase_CS"/>
</dbReference>
<dbReference type="SUPFAM" id="SSF51735">
    <property type="entry name" value="NAD(P)-binding Rossmann-fold domains"/>
    <property type="match status" value="1"/>
</dbReference>
<name>B8HSZ6_CYAP4</name>
<dbReference type="Pfam" id="PF00106">
    <property type="entry name" value="adh_short"/>
    <property type="match status" value="1"/>
</dbReference>
<dbReference type="AlphaFoldDB" id="B8HSZ6"/>
<dbReference type="PRINTS" id="PR00081">
    <property type="entry name" value="GDHRDH"/>
</dbReference>
<keyword evidence="2" id="KW-0560">Oxidoreductase</keyword>
<evidence type="ECO:0000256" key="3">
    <source>
        <dbReference type="RuleBase" id="RU000363"/>
    </source>
</evidence>
<dbReference type="OrthoDB" id="9775296at2"/>
<proteinExistence type="inferred from homology"/>
<dbReference type="InterPro" id="IPR036291">
    <property type="entry name" value="NAD(P)-bd_dom_sf"/>
</dbReference>
<dbReference type="STRING" id="395961.Cyan7425_0401"/>
<dbReference type="CDD" id="cd05233">
    <property type="entry name" value="SDR_c"/>
    <property type="match status" value="1"/>
</dbReference>
<dbReference type="PANTHER" id="PTHR44196:SF1">
    <property type="entry name" value="DEHYDROGENASE_REDUCTASE SDR FAMILY MEMBER 7B"/>
    <property type="match status" value="1"/>
</dbReference>
<dbReference type="GO" id="GO:0016491">
    <property type="term" value="F:oxidoreductase activity"/>
    <property type="evidence" value="ECO:0007669"/>
    <property type="project" value="UniProtKB-KW"/>
</dbReference>
<organism evidence="4">
    <name type="scientific">Cyanothece sp. (strain PCC 7425 / ATCC 29141)</name>
    <dbReference type="NCBI Taxonomy" id="395961"/>
    <lineage>
        <taxon>Bacteria</taxon>
        <taxon>Bacillati</taxon>
        <taxon>Cyanobacteriota</taxon>
        <taxon>Cyanophyceae</taxon>
        <taxon>Gomontiellales</taxon>
        <taxon>Cyanothecaceae</taxon>
        <taxon>Cyanothece</taxon>
    </lineage>
</organism>
<evidence type="ECO:0000256" key="1">
    <source>
        <dbReference type="ARBA" id="ARBA00006484"/>
    </source>
</evidence>
<sequence length="240" mass="25524">MNSSAPAYTLITGASSGIGRATALTCAQAGLPLILLARSVAKLEAVATAARAYGVEVEICPFDLSQVDQVGPQLSEIVSKFTIETLINAAGAGYTAEILHTPLQDWQNLLNLNLTSVFQCIQAVLPQMRSRHQGTIVNVVSIAGRQVFPQWGAYCVSKFGLMALSKTLAEEERPYGIRVISLCPGAVNTSLWDAGTVQADFDRTAMLTPEIVAETILHAIQLPPQAVVEELVLMPGAGTF</sequence>
<comment type="similarity">
    <text evidence="1 3">Belongs to the short-chain dehydrogenases/reductases (SDR) family.</text>
</comment>